<proteinExistence type="predicted"/>
<organism evidence="1 2">
    <name type="scientific">Corchorus olitorius</name>
    <dbReference type="NCBI Taxonomy" id="93759"/>
    <lineage>
        <taxon>Eukaryota</taxon>
        <taxon>Viridiplantae</taxon>
        <taxon>Streptophyta</taxon>
        <taxon>Embryophyta</taxon>
        <taxon>Tracheophyta</taxon>
        <taxon>Spermatophyta</taxon>
        <taxon>Magnoliopsida</taxon>
        <taxon>eudicotyledons</taxon>
        <taxon>Gunneridae</taxon>
        <taxon>Pentapetalae</taxon>
        <taxon>rosids</taxon>
        <taxon>malvids</taxon>
        <taxon>Malvales</taxon>
        <taxon>Malvaceae</taxon>
        <taxon>Grewioideae</taxon>
        <taxon>Apeibeae</taxon>
        <taxon>Corchorus</taxon>
    </lineage>
</organism>
<evidence type="ECO:0000313" key="1">
    <source>
        <dbReference type="EMBL" id="OMO53154.1"/>
    </source>
</evidence>
<reference evidence="2" key="1">
    <citation type="submission" date="2013-09" db="EMBL/GenBank/DDBJ databases">
        <title>Corchorus olitorius genome sequencing.</title>
        <authorList>
            <person name="Alam M."/>
            <person name="Haque M.S."/>
            <person name="Islam M.S."/>
            <person name="Emdad E.M."/>
            <person name="Islam M.M."/>
            <person name="Ahmed B."/>
            <person name="Halim A."/>
            <person name="Hossen Q.M.M."/>
            <person name="Hossain M.Z."/>
            <person name="Ahmed R."/>
            <person name="Khan M.M."/>
            <person name="Islam R."/>
            <person name="Rashid M.M."/>
            <person name="Khan S.A."/>
            <person name="Rahman M.S."/>
            <person name="Alam M."/>
            <person name="Yahiya A.S."/>
            <person name="Khan M.S."/>
            <person name="Azam M.S."/>
            <person name="Haque T."/>
            <person name="Lashkar M.Z.H."/>
            <person name="Akhand A.I."/>
            <person name="Morshed G."/>
            <person name="Roy S."/>
            <person name="Uddin K.S."/>
            <person name="Rabeya T."/>
            <person name="Hossain A.S."/>
            <person name="Chowdhury A."/>
            <person name="Snigdha A.R."/>
            <person name="Mortoza M.S."/>
            <person name="Matin S.A."/>
            <person name="Hoque S.M.E."/>
            <person name="Islam M.K."/>
            <person name="Roy D.K."/>
            <person name="Haider R."/>
            <person name="Moosa M.M."/>
            <person name="Elias S.M."/>
            <person name="Hasan A.M."/>
            <person name="Jahan S."/>
            <person name="Shafiuddin M."/>
            <person name="Mahmood N."/>
            <person name="Shommy N.S."/>
        </authorList>
    </citation>
    <scope>NUCLEOTIDE SEQUENCE [LARGE SCALE GENOMIC DNA]</scope>
    <source>
        <strain evidence="2">cv. O-4</strain>
    </source>
</reference>
<evidence type="ECO:0008006" key="3">
    <source>
        <dbReference type="Google" id="ProtNLM"/>
    </source>
</evidence>
<dbReference type="Proteomes" id="UP000187203">
    <property type="component" value="Unassembled WGS sequence"/>
</dbReference>
<sequence>MNPKEHTSNGIIREWLKIKVEDIPRQKDVVHQLRNPQINARMYSLGLTDYTIPIFSPKIDTPQLLEYKLDQQSASSVLEGNTEAAYLLTANQIRQAFIGVITGNKPKSGTFTYTFDMDLPSLKNPLQLMGMEPFATREFLADVIKEHQPDLLVITETRQPSREINKIDSLSNIPYFLSIEPTVNAGGIWILSTEERFKMSLKRWSPTEMLIEVRPNPTKMH</sequence>
<evidence type="ECO:0000313" key="2">
    <source>
        <dbReference type="Proteomes" id="UP000187203"/>
    </source>
</evidence>
<comment type="caution">
    <text evidence="1">The sequence shown here is derived from an EMBL/GenBank/DDBJ whole genome shotgun (WGS) entry which is preliminary data.</text>
</comment>
<accession>A0A1R3G502</accession>
<keyword evidence="2" id="KW-1185">Reference proteome</keyword>
<protein>
    <recommendedName>
        <fullName evidence="3">Endonuclease/exonuclease/phosphatase</fullName>
    </recommendedName>
</protein>
<dbReference type="AlphaFoldDB" id="A0A1R3G502"/>
<gene>
    <name evidence="1" type="ORF">COLO4_36826</name>
</gene>
<dbReference type="OrthoDB" id="10595777at2759"/>
<dbReference type="EMBL" id="AWUE01023641">
    <property type="protein sequence ID" value="OMO53154.1"/>
    <property type="molecule type" value="Genomic_DNA"/>
</dbReference>
<name>A0A1R3G502_9ROSI</name>